<accession>A0A498K3N0</accession>
<comment type="caution">
    <text evidence="1">The sequence shown here is derived from an EMBL/GenBank/DDBJ whole genome shotgun (WGS) entry which is preliminary data.</text>
</comment>
<sequence length="69" mass="7626">MAATELLEMAVNLLSRTLPLVFRAIHLPSHDSSDSTPHHSSNVQRLRKGCLSSVRVFYNKKGLTSSECS</sequence>
<gene>
    <name evidence="1" type="ORF">DVH24_002878</name>
</gene>
<organism evidence="1 2">
    <name type="scientific">Malus domestica</name>
    <name type="common">Apple</name>
    <name type="synonym">Pyrus malus</name>
    <dbReference type="NCBI Taxonomy" id="3750"/>
    <lineage>
        <taxon>Eukaryota</taxon>
        <taxon>Viridiplantae</taxon>
        <taxon>Streptophyta</taxon>
        <taxon>Embryophyta</taxon>
        <taxon>Tracheophyta</taxon>
        <taxon>Spermatophyta</taxon>
        <taxon>Magnoliopsida</taxon>
        <taxon>eudicotyledons</taxon>
        <taxon>Gunneridae</taxon>
        <taxon>Pentapetalae</taxon>
        <taxon>rosids</taxon>
        <taxon>fabids</taxon>
        <taxon>Rosales</taxon>
        <taxon>Rosaceae</taxon>
        <taxon>Amygdaloideae</taxon>
        <taxon>Maleae</taxon>
        <taxon>Malus</taxon>
    </lineage>
</organism>
<name>A0A498K3N0_MALDO</name>
<dbReference type="AlphaFoldDB" id="A0A498K3N0"/>
<evidence type="ECO:0000313" key="1">
    <source>
        <dbReference type="EMBL" id="RXI02800.1"/>
    </source>
</evidence>
<keyword evidence="2" id="KW-1185">Reference proteome</keyword>
<dbReference type="Proteomes" id="UP000290289">
    <property type="component" value="Chromosome 3"/>
</dbReference>
<evidence type="ECO:0000313" key="2">
    <source>
        <dbReference type="Proteomes" id="UP000290289"/>
    </source>
</evidence>
<protein>
    <submittedName>
        <fullName evidence="1">Uncharacterized protein</fullName>
    </submittedName>
</protein>
<dbReference type="EMBL" id="RDQH01000329">
    <property type="protein sequence ID" value="RXI02800.1"/>
    <property type="molecule type" value="Genomic_DNA"/>
</dbReference>
<proteinExistence type="predicted"/>
<reference evidence="1 2" key="1">
    <citation type="submission" date="2018-10" db="EMBL/GenBank/DDBJ databases">
        <title>A high-quality apple genome assembly.</title>
        <authorList>
            <person name="Hu J."/>
        </authorList>
    </citation>
    <scope>NUCLEOTIDE SEQUENCE [LARGE SCALE GENOMIC DNA]</scope>
    <source>
        <strain evidence="2">cv. HFTH1</strain>
        <tissue evidence="1">Young leaf</tissue>
    </source>
</reference>